<evidence type="ECO:0000313" key="2">
    <source>
        <dbReference type="Proteomes" id="UP001238088"/>
    </source>
</evidence>
<proteinExistence type="predicted"/>
<gene>
    <name evidence="1" type="ORF">J2S17_003022</name>
</gene>
<dbReference type="EMBL" id="JAUSUB010000013">
    <property type="protein sequence ID" value="MDQ0271134.1"/>
    <property type="molecule type" value="Genomic_DNA"/>
</dbReference>
<organism evidence="1 2">
    <name type="scientific">Cytobacillus purgationiresistens</name>
    <dbReference type="NCBI Taxonomy" id="863449"/>
    <lineage>
        <taxon>Bacteria</taxon>
        <taxon>Bacillati</taxon>
        <taxon>Bacillota</taxon>
        <taxon>Bacilli</taxon>
        <taxon>Bacillales</taxon>
        <taxon>Bacillaceae</taxon>
        <taxon>Cytobacillus</taxon>
    </lineage>
</organism>
<evidence type="ECO:0008006" key="3">
    <source>
        <dbReference type="Google" id="ProtNLM"/>
    </source>
</evidence>
<accession>A0ABU0AIP6</accession>
<evidence type="ECO:0000313" key="1">
    <source>
        <dbReference type="EMBL" id="MDQ0271134.1"/>
    </source>
</evidence>
<comment type="caution">
    <text evidence="1">The sequence shown here is derived from an EMBL/GenBank/DDBJ whole genome shotgun (WGS) entry which is preliminary data.</text>
</comment>
<protein>
    <recommendedName>
        <fullName evidence="3">Phage protein</fullName>
    </recommendedName>
</protein>
<dbReference type="Proteomes" id="UP001238088">
    <property type="component" value="Unassembled WGS sequence"/>
</dbReference>
<name>A0ABU0AIP6_9BACI</name>
<reference evidence="1 2" key="1">
    <citation type="submission" date="2023-07" db="EMBL/GenBank/DDBJ databases">
        <title>Genomic Encyclopedia of Type Strains, Phase IV (KMG-IV): sequencing the most valuable type-strain genomes for metagenomic binning, comparative biology and taxonomic classification.</title>
        <authorList>
            <person name="Goeker M."/>
        </authorList>
    </citation>
    <scope>NUCLEOTIDE SEQUENCE [LARGE SCALE GENOMIC DNA]</scope>
    <source>
        <strain evidence="1 2">DSM 23494</strain>
    </source>
</reference>
<sequence>MYKVETYKFRYKGITAADIKTIDVPGEQVGFEFEIYKDDKFWPELPEKFYHGASNNDEILQELEMELAAFFKTKEDALQTAINMIEGLLNKYRKQGVFWDDLKKNK</sequence>
<dbReference type="RefSeq" id="WP_307476113.1">
    <property type="nucleotide sequence ID" value="NZ_JAUSUB010000013.1"/>
</dbReference>
<keyword evidence="2" id="KW-1185">Reference proteome</keyword>